<dbReference type="SUPFAM" id="SSF53474">
    <property type="entry name" value="alpha/beta-Hydrolases"/>
    <property type="match status" value="1"/>
</dbReference>
<dbReference type="Proteomes" id="UP001150879">
    <property type="component" value="Unassembled WGS sequence"/>
</dbReference>
<evidence type="ECO:0000256" key="2">
    <source>
        <dbReference type="ARBA" id="ARBA00022801"/>
    </source>
</evidence>
<dbReference type="Pfam" id="PF00135">
    <property type="entry name" value="COesterase"/>
    <property type="match status" value="1"/>
</dbReference>
<feature type="region of interest" description="Disordered" evidence="4">
    <location>
        <begin position="63"/>
        <end position="82"/>
    </location>
</feature>
<evidence type="ECO:0000259" key="5">
    <source>
        <dbReference type="Pfam" id="PF00135"/>
    </source>
</evidence>
<feature type="signal peptide" evidence="3">
    <location>
        <begin position="1"/>
        <end position="16"/>
    </location>
</feature>
<organism evidence="6 7">
    <name type="scientific">Penicillium cf. griseofulvum</name>
    <dbReference type="NCBI Taxonomy" id="2972120"/>
    <lineage>
        <taxon>Eukaryota</taxon>
        <taxon>Fungi</taxon>
        <taxon>Dikarya</taxon>
        <taxon>Ascomycota</taxon>
        <taxon>Pezizomycotina</taxon>
        <taxon>Eurotiomycetes</taxon>
        <taxon>Eurotiomycetidae</taxon>
        <taxon>Eurotiales</taxon>
        <taxon>Aspergillaceae</taxon>
        <taxon>Penicillium</taxon>
    </lineage>
</organism>
<comment type="caution">
    <text evidence="6">The sequence shown here is derived from an EMBL/GenBank/DDBJ whole genome shotgun (WGS) entry which is preliminary data.</text>
</comment>
<dbReference type="InterPro" id="IPR029058">
    <property type="entry name" value="AB_hydrolase_fold"/>
</dbReference>
<dbReference type="Gene3D" id="3.40.50.1820">
    <property type="entry name" value="alpha/beta hydrolase"/>
    <property type="match status" value="1"/>
</dbReference>
<dbReference type="AlphaFoldDB" id="A0A9W9N1F7"/>
<dbReference type="GO" id="GO:0052689">
    <property type="term" value="F:carboxylic ester hydrolase activity"/>
    <property type="evidence" value="ECO:0007669"/>
    <property type="project" value="TreeGrafter"/>
</dbReference>
<sequence length="248" mass="27530">MHLFLILYAFGSNVAALASFRPPELRVTTSSGLVNGIYNNSARTVRGFIGIPYAEPPIQELRWAPPRPKSPRSHIDASSFRSPCPQVHTYSNESIWSVLPYKIWNPGDMSVYMNIWAPSVKHPDHKELHAVMMFIHGRCYDPGGSSVAYYDGTDLVQNHDVIVVTFNHRLNVFGFPNSPDIDPSKQNLGLLDQRLAIVWVHQNIARFGGDQNRILLLGQSAGAASADIYSYAYPDDPLVSAVALESPL</sequence>
<feature type="chain" id="PRO_5041021054" description="Carboxylic ester hydrolase" evidence="3">
    <location>
        <begin position="17"/>
        <end position="248"/>
    </location>
</feature>
<reference evidence="6" key="2">
    <citation type="journal article" date="2023" name="IMA Fungus">
        <title>Comparative genomic study of the Penicillium genus elucidates a diverse pangenome and 15 lateral gene transfer events.</title>
        <authorList>
            <person name="Petersen C."/>
            <person name="Sorensen T."/>
            <person name="Nielsen M.R."/>
            <person name="Sondergaard T.E."/>
            <person name="Sorensen J.L."/>
            <person name="Fitzpatrick D.A."/>
            <person name="Frisvad J.C."/>
            <person name="Nielsen K.L."/>
        </authorList>
    </citation>
    <scope>NUCLEOTIDE SEQUENCE</scope>
    <source>
        <strain evidence="6">IBT 16849</strain>
    </source>
</reference>
<keyword evidence="7" id="KW-1185">Reference proteome</keyword>
<evidence type="ECO:0000256" key="3">
    <source>
        <dbReference type="RuleBase" id="RU361235"/>
    </source>
</evidence>
<comment type="similarity">
    <text evidence="1 3">Belongs to the type-B carboxylesterase/lipase family.</text>
</comment>
<dbReference type="GO" id="GO:0017000">
    <property type="term" value="P:antibiotic biosynthetic process"/>
    <property type="evidence" value="ECO:0007669"/>
    <property type="project" value="UniProtKB-ARBA"/>
</dbReference>
<name>A0A9W9N1F7_9EURO</name>
<dbReference type="EMBL" id="JAPQKP010000001">
    <property type="protein sequence ID" value="KAJ5211372.1"/>
    <property type="molecule type" value="Genomic_DNA"/>
</dbReference>
<dbReference type="GO" id="GO:0072330">
    <property type="term" value="P:monocarboxylic acid biosynthetic process"/>
    <property type="evidence" value="ECO:0007669"/>
    <property type="project" value="UniProtKB-ARBA"/>
</dbReference>
<proteinExistence type="inferred from homology"/>
<accession>A0A9W9N1F7</accession>
<keyword evidence="3" id="KW-0732">Signal</keyword>
<dbReference type="InterPro" id="IPR050654">
    <property type="entry name" value="AChE-related_enzymes"/>
</dbReference>
<dbReference type="InterPro" id="IPR002018">
    <property type="entry name" value="CarbesteraseB"/>
</dbReference>
<protein>
    <recommendedName>
        <fullName evidence="3">Carboxylic ester hydrolase</fullName>
        <ecNumber evidence="3">3.1.1.-</ecNumber>
    </recommendedName>
</protein>
<dbReference type="PANTHER" id="PTHR43918">
    <property type="entry name" value="ACETYLCHOLINESTERASE"/>
    <property type="match status" value="1"/>
</dbReference>
<reference evidence="6" key="1">
    <citation type="submission" date="2022-11" db="EMBL/GenBank/DDBJ databases">
        <authorList>
            <person name="Petersen C."/>
        </authorList>
    </citation>
    <scope>NUCLEOTIDE SEQUENCE</scope>
    <source>
        <strain evidence="6">IBT 16849</strain>
    </source>
</reference>
<feature type="domain" description="Carboxylesterase type B" evidence="5">
    <location>
        <begin position="26"/>
        <end position="232"/>
    </location>
</feature>
<dbReference type="InterPro" id="IPR019826">
    <property type="entry name" value="Carboxylesterase_B_AS"/>
</dbReference>
<dbReference type="EC" id="3.1.1.-" evidence="3"/>
<evidence type="ECO:0000256" key="4">
    <source>
        <dbReference type="SAM" id="MobiDB-lite"/>
    </source>
</evidence>
<dbReference type="PANTHER" id="PTHR43918:SF4">
    <property type="entry name" value="CARBOXYLIC ESTER HYDROLASE"/>
    <property type="match status" value="1"/>
</dbReference>
<evidence type="ECO:0000256" key="1">
    <source>
        <dbReference type="ARBA" id="ARBA00005964"/>
    </source>
</evidence>
<evidence type="ECO:0000313" key="7">
    <source>
        <dbReference type="Proteomes" id="UP001150879"/>
    </source>
</evidence>
<dbReference type="PROSITE" id="PS00122">
    <property type="entry name" value="CARBOXYLESTERASE_B_1"/>
    <property type="match status" value="1"/>
</dbReference>
<gene>
    <name evidence="6" type="ORF">N7472_001511</name>
</gene>
<evidence type="ECO:0000313" key="6">
    <source>
        <dbReference type="EMBL" id="KAJ5211372.1"/>
    </source>
</evidence>
<keyword evidence="2 3" id="KW-0378">Hydrolase</keyword>